<dbReference type="InterPro" id="IPR013783">
    <property type="entry name" value="Ig-like_fold"/>
</dbReference>
<keyword evidence="15" id="KW-1185">Reference proteome</keyword>
<evidence type="ECO:0000256" key="10">
    <source>
        <dbReference type="RuleBase" id="RU004439"/>
    </source>
</evidence>
<keyword evidence="7 11" id="KW-0472">Membrane</keyword>
<comment type="similarity">
    <text evidence="10">Belongs to the MHC class I family.</text>
</comment>
<dbReference type="InterPro" id="IPR011162">
    <property type="entry name" value="MHC_I/II-like_Ag-recog"/>
</dbReference>
<dbReference type="GO" id="GO:0098553">
    <property type="term" value="C:lumenal side of endoplasmic reticulum membrane"/>
    <property type="evidence" value="ECO:0007669"/>
    <property type="project" value="UniProtKB-ARBA"/>
</dbReference>
<protein>
    <recommendedName>
        <fullName evidence="13">Ig-like domain-containing protein</fullName>
    </recommendedName>
</protein>
<dbReference type="GO" id="GO:0042612">
    <property type="term" value="C:MHC class I protein complex"/>
    <property type="evidence" value="ECO:0007669"/>
    <property type="project" value="UniProtKB-KW"/>
</dbReference>
<dbReference type="InterPro" id="IPR037055">
    <property type="entry name" value="MHC_I-like_Ag-recog_sf"/>
</dbReference>
<evidence type="ECO:0000256" key="5">
    <source>
        <dbReference type="ARBA" id="ARBA00022859"/>
    </source>
</evidence>
<evidence type="ECO:0000256" key="1">
    <source>
        <dbReference type="ARBA" id="ARBA00004167"/>
    </source>
</evidence>
<dbReference type="Ensembl" id="ENSRROT00000003948.1">
    <property type="protein sequence ID" value="ENSRROP00000000939.1"/>
    <property type="gene ID" value="ENSRROG00000003090.1"/>
</dbReference>
<evidence type="ECO:0000256" key="4">
    <source>
        <dbReference type="ARBA" id="ARBA00022729"/>
    </source>
</evidence>
<evidence type="ECO:0000313" key="15">
    <source>
        <dbReference type="Proteomes" id="UP000233200"/>
    </source>
</evidence>
<dbReference type="GO" id="GO:0030670">
    <property type="term" value="C:phagocytic vesicle membrane"/>
    <property type="evidence" value="ECO:0007669"/>
    <property type="project" value="UniProtKB-ARBA"/>
</dbReference>
<feature type="chain" id="PRO_5014465272" description="Ig-like domain-containing protein" evidence="12">
    <location>
        <begin position="25"/>
        <end position="364"/>
    </location>
</feature>
<evidence type="ECO:0000256" key="9">
    <source>
        <dbReference type="ARBA" id="ARBA00023180"/>
    </source>
</evidence>
<dbReference type="PANTHER" id="PTHR16675:SF270">
    <property type="entry name" value="HLA CLASS I HISTOCOMPATIBILITY ANTIGEN, B ALPHA CHAIN"/>
    <property type="match status" value="1"/>
</dbReference>
<reference evidence="14" key="1">
    <citation type="submission" date="2025-08" db="UniProtKB">
        <authorList>
            <consortium name="Ensembl"/>
        </authorList>
    </citation>
    <scope>IDENTIFICATION</scope>
</reference>
<keyword evidence="8" id="KW-1015">Disulfide bond</keyword>
<dbReference type="GO" id="GO:0009897">
    <property type="term" value="C:external side of plasma membrane"/>
    <property type="evidence" value="ECO:0007669"/>
    <property type="project" value="TreeGrafter"/>
</dbReference>
<dbReference type="Proteomes" id="UP000233200">
    <property type="component" value="Unplaced"/>
</dbReference>
<proteinExistence type="inferred from homology"/>
<feature type="domain" description="Ig-like" evidence="13">
    <location>
        <begin position="190"/>
        <end position="278"/>
    </location>
</feature>
<evidence type="ECO:0000313" key="14">
    <source>
        <dbReference type="Ensembl" id="ENSRROP00000000939.1"/>
    </source>
</evidence>
<dbReference type="GO" id="GO:0000139">
    <property type="term" value="C:Golgi membrane"/>
    <property type="evidence" value="ECO:0007669"/>
    <property type="project" value="UniProtKB-ARBA"/>
</dbReference>
<dbReference type="SMART" id="SM00407">
    <property type="entry name" value="IGc1"/>
    <property type="match status" value="1"/>
</dbReference>
<dbReference type="SUPFAM" id="SSF48726">
    <property type="entry name" value="Immunoglobulin"/>
    <property type="match status" value="1"/>
</dbReference>
<dbReference type="CDD" id="cd07698">
    <property type="entry name" value="IgC1_MHC_I_alpha3"/>
    <property type="match status" value="1"/>
</dbReference>
<dbReference type="PRINTS" id="PR01638">
    <property type="entry name" value="MHCCLASSI"/>
</dbReference>
<dbReference type="PROSITE" id="PS00290">
    <property type="entry name" value="IG_MHC"/>
    <property type="match status" value="1"/>
</dbReference>
<dbReference type="InterPro" id="IPR036179">
    <property type="entry name" value="Ig-like_dom_sf"/>
</dbReference>
<dbReference type="GO" id="GO:0042605">
    <property type="term" value="F:peptide antigen binding"/>
    <property type="evidence" value="ECO:0007669"/>
    <property type="project" value="TreeGrafter"/>
</dbReference>
<dbReference type="GO" id="GO:0005102">
    <property type="term" value="F:signaling receptor binding"/>
    <property type="evidence" value="ECO:0007669"/>
    <property type="project" value="TreeGrafter"/>
</dbReference>
<keyword evidence="6 11" id="KW-1133">Transmembrane helix</keyword>
<dbReference type="STRING" id="61622.ENSRROP00000000939"/>
<dbReference type="GO" id="GO:0005615">
    <property type="term" value="C:extracellular space"/>
    <property type="evidence" value="ECO:0007669"/>
    <property type="project" value="TreeGrafter"/>
</dbReference>
<keyword evidence="5" id="KW-0391">Immunity</keyword>
<dbReference type="InterPro" id="IPR003597">
    <property type="entry name" value="Ig_C1-set"/>
</dbReference>
<keyword evidence="2" id="KW-0490">MHC I</keyword>
<name>A0A2K6N9I5_RHIRO</name>
<accession>A0A2K6N9I5</accession>
<sequence length="364" mass="40962">NGVMAPRTLLLLLSWVLALTDTWAGSHSMRYFHIAVSRPGRGEPRFIAVGYVDDTQFVRFDSDAASPRMEPRAPWIEQEGPEYRDRETQKAKAHAQVFRVNLRTALRYYNQSEAGSHTFQRMHGCDLGPDGRLLRGYHQLAYDGKDYIALNGDLSSWTAADMAAQVTQRKWEAAREAEQRRAYLEGEYPPKTHVTHHPVSDHEATLRCWVLGFYPAEITLTWQRDGEEQTQDTELVETRPAGDGTFQKWAAVVVSSGEEQRYTCHVQHQGLPEPLTLRWEPSSQPTIPNVGIVAGLAVLGAVVTIAVVAAMMWRTKNSSRERVKGGVWILFLRQLPCVGLRCRISSRLPFVTSRASGISFCKGI</sequence>
<dbReference type="Pfam" id="PF07654">
    <property type="entry name" value="C1-set"/>
    <property type="match status" value="1"/>
</dbReference>
<evidence type="ECO:0000256" key="3">
    <source>
        <dbReference type="ARBA" id="ARBA00022692"/>
    </source>
</evidence>
<dbReference type="SUPFAM" id="SSF54452">
    <property type="entry name" value="MHC antigen-recognition domain"/>
    <property type="match status" value="1"/>
</dbReference>
<keyword evidence="3 11" id="KW-0812">Transmembrane</keyword>
<dbReference type="GO" id="GO:0006955">
    <property type="term" value="P:immune response"/>
    <property type="evidence" value="ECO:0007669"/>
    <property type="project" value="TreeGrafter"/>
</dbReference>
<dbReference type="Gene3D" id="2.60.40.10">
    <property type="entry name" value="Immunoglobulins"/>
    <property type="match status" value="1"/>
</dbReference>
<dbReference type="InterPro" id="IPR001039">
    <property type="entry name" value="MHC_I_a_a1/a2"/>
</dbReference>
<dbReference type="GO" id="GO:0002476">
    <property type="term" value="P:antigen processing and presentation of endogenous peptide antigen via MHC class Ib"/>
    <property type="evidence" value="ECO:0007669"/>
    <property type="project" value="TreeGrafter"/>
</dbReference>
<dbReference type="GO" id="GO:0055038">
    <property type="term" value="C:recycling endosome membrane"/>
    <property type="evidence" value="ECO:0007669"/>
    <property type="project" value="UniProtKB-ARBA"/>
</dbReference>
<dbReference type="Gene3D" id="3.30.500.10">
    <property type="entry name" value="MHC class I-like antigen recognition-like"/>
    <property type="match status" value="1"/>
</dbReference>
<dbReference type="GO" id="GO:0012507">
    <property type="term" value="C:ER to Golgi transport vesicle membrane"/>
    <property type="evidence" value="ECO:0007669"/>
    <property type="project" value="UniProtKB-ARBA"/>
</dbReference>
<dbReference type="OMA" id="DEYTHIC"/>
<dbReference type="PANTHER" id="PTHR16675">
    <property type="entry name" value="MHC CLASS I-RELATED"/>
    <property type="match status" value="1"/>
</dbReference>
<evidence type="ECO:0000259" key="13">
    <source>
        <dbReference type="PROSITE" id="PS50835"/>
    </source>
</evidence>
<evidence type="ECO:0000256" key="8">
    <source>
        <dbReference type="ARBA" id="ARBA00023157"/>
    </source>
</evidence>
<dbReference type="Pfam" id="PF00129">
    <property type="entry name" value="MHC_I"/>
    <property type="match status" value="1"/>
</dbReference>
<feature type="transmembrane region" description="Helical" evidence="11">
    <location>
        <begin position="290"/>
        <end position="313"/>
    </location>
</feature>
<evidence type="ECO:0000256" key="7">
    <source>
        <dbReference type="ARBA" id="ARBA00023136"/>
    </source>
</evidence>
<dbReference type="FunFam" id="3.30.500.10:FF:000001">
    <property type="entry name" value="H-2 class I histocompatibility antigen, alpha chain"/>
    <property type="match status" value="1"/>
</dbReference>
<dbReference type="GO" id="GO:0031901">
    <property type="term" value="C:early endosome membrane"/>
    <property type="evidence" value="ECO:0007669"/>
    <property type="project" value="UniProtKB-ARBA"/>
</dbReference>
<feature type="signal peptide" evidence="12">
    <location>
        <begin position="1"/>
        <end position="24"/>
    </location>
</feature>
<dbReference type="AlphaFoldDB" id="A0A2K6N9I5"/>
<dbReference type="GO" id="GO:0001916">
    <property type="term" value="P:positive regulation of T cell mediated cytotoxicity"/>
    <property type="evidence" value="ECO:0007669"/>
    <property type="project" value="TreeGrafter"/>
</dbReference>
<dbReference type="GeneTree" id="ENSGT01120000271826"/>
<dbReference type="PROSITE" id="PS50835">
    <property type="entry name" value="IG_LIKE"/>
    <property type="match status" value="1"/>
</dbReference>
<organism evidence="14 15">
    <name type="scientific">Rhinopithecus roxellana</name>
    <name type="common">Golden snub-nosed monkey</name>
    <name type="synonym">Pygathrix roxellana</name>
    <dbReference type="NCBI Taxonomy" id="61622"/>
    <lineage>
        <taxon>Eukaryota</taxon>
        <taxon>Metazoa</taxon>
        <taxon>Chordata</taxon>
        <taxon>Craniata</taxon>
        <taxon>Vertebrata</taxon>
        <taxon>Euteleostomi</taxon>
        <taxon>Mammalia</taxon>
        <taxon>Eutheria</taxon>
        <taxon>Euarchontoglires</taxon>
        <taxon>Primates</taxon>
        <taxon>Haplorrhini</taxon>
        <taxon>Catarrhini</taxon>
        <taxon>Cercopithecidae</taxon>
        <taxon>Colobinae</taxon>
        <taxon>Rhinopithecus</taxon>
    </lineage>
</organism>
<keyword evidence="9" id="KW-0325">Glycoprotein</keyword>
<evidence type="ECO:0000256" key="2">
    <source>
        <dbReference type="ARBA" id="ARBA00022451"/>
    </source>
</evidence>
<evidence type="ECO:0000256" key="12">
    <source>
        <dbReference type="SAM" id="SignalP"/>
    </source>
</evidence>
<dbReference type="InterPro" id="IPR011161">
    <property type="entry name" value="MHC_I-like_Ag-recog"/>
</dbReference>
<dbReference type="InterPro" id="IPR003006">
    <property type="entry name" value="Ig/MHC_CS"/>
</dbReference>
<reference evidence="14" key="2">
    <citation type="submission" date="2025-09" db="UniProtKB">
        <authorList>
            <consortium name="Ensembl"/>
        </authorList>
    </citation>
    <scope>IDENTIFICATION</scope>
</reference>
<dbReference type="InterPro" id="IPR007110">
    <property type="entry name" value="Ig-like_dom"/>
</dbReference>
<dbReference type="FunFam" id="2.60.40.10:FF:000014">
    <property type="entry name" value="H-2 class I histocompatibility antigen, alpha chain"/>
    <property type="match status" value="1"/>
</dbReference>
<keyword evidence="4 12" id="KW-0732">Signal</keyword>
<evidence type="ECO:0000256" key="11">
    <source>
        <dbReference type="SAM" id="Phobius"/>
    </source>
</evidence>
<evidence type="ECO:0000256" key="6">
    <source>
        <dbReference type="ARBA" id="ARBA00022989"/>
    </source>
</evidence>
<dbReference type="InterPro" id="IPR050208">
    <property type="entry name" value="MHC_class-I_related"/>
</dbReference>
<dbReference type="GO" id="GO:0002486">
    <property type="term" value="P:antigen processing and presentation of endogenous peptide antigen via MHC class I via ER pathway, TAP-independent"/>
    <property type="evidence" value="ECO:0007669"/>
    <property type="project" value="TreeGrafter"/>
</dbReference>
<comment type="subcellular location">
    <subcellularLocation>
        <location evidence="1">Membrane</location>
        <topology evidence="1">Single-pass membrane protein</topology>
    </subcellularLocation>
</comment>